<dbReference type="InterPro" id="IPR013686">
    <property type="entry name" value="Polypept-transport_assoc_ShlB"/>
</dbReference>
<dbReference type="Proteomes" id="UP001596086">
    <property type="component" value="Unassembled WGS sequence"/>
</dbReference>
<evidence type="ECO:0000313" key="6">
    <source>
        <dbReference type="EMBL" id="MFC5548793.1"/>
    </source>
</evidence>
<dbReference type="RefSeq" id="WP_379769978.1">
    <property type="nucleotide sequence ID" value="NZ_JBHSMZ010000006.1"/>
</dbReference>
<accession>A0ABW0RVH5</accession>
<dbReference type="Gene3D" id="2.40.160.50">
    <property type="entry name" value="membrane protein fhac: a member of the omp85/tpsb transporter family"/>
    <property type="match status" value="1"/>
</dbReference>
<dbReference type="InterPro" id="IPR005565">
    <property type="entry name" value="Hemolysn_activator_HlyB_C"/>
</dbReference>
<sequence>MAQQQKIPVTSVHIEGNTLLPEPALAKMTADLPGTERSLAELNAVAVRVQDAYRNAGYGGVVAYVPPQENPDGKVVVRVVEGRLAQVRVSGNSWFDSANVRAGLPSLREGATPRVRDIDRDIQSTNDNPAKHVRVTLMAGARPGEIDADVGVTDSKPLQYLIGFNNTGTSATGTQRLSAGIQHANLFGLDHVGTFQYQTSPQHTDRVRIYSLGYRVPLYAQALSIDAFYAHSTVSNGTTATTAGPLSFTGKGTVLGLRLNRNLDRIGEYDHHLTFGIDRRVYDDDCSVGVFGSLGCGPAAVDVSTLPLSLAYSGQKQSPALAYGISAALSANAGGSSDATFEAARPGAKRHYVIARVVGFAEKALPAGFSINGRVEFQYSPHALISGEKFGLGGVGSVRGYAERELAGDNGYLLRFELAPAALEPKEGWRLRPYLFLDHGRAMNHGDMPCRDATETSCALTGAGIGARLNIGRKAGFSLDVGRASTRGVGTTSGDVHAHFALNLVL</sequence>
<keyword evidence="1" id="KW-1134">Transmembrane beta strand</keyword>
<dbReference type="InterPro" id="IPR051544">
    <property type="entry name" value="TPS_OM_transporter"/>
</dbReference>
<dbReference type="Pfam" id="PF03865">
    <property type="entry name" value="ShlB"/>
    <property type="match status" value="2"/>
</dbReference>
<keyword evidence="7" id="KW-1185">Reference proteome</keyword>
<evidence type="ECO:0000256" key="3">
    <source>
        <dbReference type="ARBA" id="ARBA00023237"/>
    </source>
</evidence>
<gene>
    <name evidence="6" type="ORF">ACFPO9_09730</name>
</gene>
<organism evidence="6 7">
    <name type="scientific">Massilia aerilata</name>
    <dbReference type="NCBI Taxonomy" id="453817"/>
    <lineage>
        <taxon>Bacteria</taxon>
        <taxon>Pseudomonadati</taxon>
        <taxon>Pseudomonadota</taxon>
        <taxon>Betaproteobacteria</taxon>
        <taxon>Burkholderiales</taxon>
        <taxon>Oxalobacteraceae</taxon>
        <taxon>Telluria group</taxon>
        <taxon>Massilia</taxon>
    </lineage>
</organism>
<evidence type="ECO:0000259" key="5">
    <source>
        <dbReference type="Pfam" id="PF08479"/>
    </source>
</evidence>
<keyword evidence="1" id="KW-0472">Membrane</keyword>
<protein>
    <submittedName>
        <fullName evidence="6">ShlB/FhaC/HecB family hemolysin secretion/activation protein</fullName>
    </submittedName>
</protein>
<evidence type="ECO:0000313" key="7">
    <source>
        <dbReference type="Proteomes" id="UP001596086"/>
    </source>
</evidence>
<feature type="domain" description="Polypeptide-transport-associated ShlB-type" evidence="5">
    <location>
        <begin position="8"/>
        <end position="82"/>
    </location>
</feature>
<keyword evidence="3" id="KW-0998">Cell outer membrane</keyword>
<feature type="domain" description="Haemolysin activator HlyB C-terminal" evidence="4">
    <location>
        <begin position="144"/>
        <end position="281"/>
    </location>
</feature>
<name>A0ABW0RVH5_9BURK</name>
<dbReference type="PANTHER" id="PTHR34597">
    <property type="entry name" value="SLR1661 PROTEIN"/>
    <property type="match status" value="1"/>
</dbReference>
<dbReference type="EMBL" id="JBHSMZ010000006">
    <property type="protein sequence ID" value="MFC5548793.1"/>
    <property type="molecule type" value="Genomic_DNA"/>
</dbReference>
<proteinExistence type="predicted"/>
<comment type="caution">
    <text evidence="6">The sequence shown here is derived from an EMBL/GenBank/DDBJ whole genome shotgun (WGS) entry which is preliminary data.</text>
</comment>
<evidence type="ECO:0000256" key="1">
    <source>
        <dbReference type="ARBA" id="ARBA00022452"/>
    </source>
</evidence>
<feature type="domain" description="Haemolysin activator HlyB C-terminal" evidence="4">
    <location>
        <begin position="371"/>
        <end position="469"/>
    </location>
</feature>
<dbReference type="Gene3D" id="3.10.20.310">
    <property type="entry name" value="membrane protein fhac"/>
    <property type="match status" value="1"/>
</dbReference>
<evidence type="ECO:0000256" key="2">
    <source>
        <dbReference type="ARBA" id="ARBA00022692"/>
    </source>
</evidence>
<keyword evidence="2" id="KW-0812">Transmembrane</keyword>
<dbReference type="Pfam" id="PF08479">
    <property type="entry name" value="POTRA_2"/>
    <property type="match status" value="1"/>
</dbReference>
<reference evidence="7" key="1">
    <citation type="journal article" date="2019" name="Int. J. Syst. Evol. Microbiol.">
        <title>The Global Catalogue of Microorganisms (GCM) 10K type strain sequencing project: providing services to taxonomists for standard genome sequencing and annotation.</title>
        <authorList>
            <consortium name="The Broad Institute Genomics Platform"/>
            <consortium name="The Broad Institute Genome Sequencing Center for Infectious Disease"/>
            <person name="Wu L."/>
            <person name="Ma J."/>
        </authorList>
    </citation>
    <scope>NUCLEOTIDE SEQUENCE [LARGE SCALE GENOMIC DNA]</scope>
    <source>
        <strain evidence="7">CGMCC 4.5798</strain>
    </source>
</reference>
<dbReference type="PANTHER" id="PTHR34597:SF3">
    <property type="entry name" value="OUTER MEMBRANE TRANSPORTER CDIB"/>
    <property type="match status" value="1"/>
</dbReference>
<evidence type="ECO:0000259" key="4">
    <source>
        <dbReference type="Pfam" id="PF03865"/>
    </source>
</evidence>